<gene>
    <name evidence="1" type="ORF">LARSCL_LOCUS14838</name>
</gene>
<sequence>MSIVHLIFLFYQSELKYPICPAILDILNQTHCAVSSVRGLATQELLAEGRSKQICARYSFPYHDSNNCLSLTPKCYNYNGDHPAFSIHTFVINERDF</sequence>
<dbReference type="EMBL" id="CAXIEN010000218">
    <property type="protein sequence ID" value="CAL1287455.1"/>
    <property type="molecule type" value="Genomic_DNA"/>
</dbReference>
<keyword evidence="2" id="KW-1185">Reference proteome</keyword>
<evidence type="ECO:0000313" key="1">
    <source>
        <dbReference type="EMBL" id="CAL1287455.1"/>
    </source>
</evidence>
<organism evidence="1 2">
    <name type="scientific">Larinioides sclopetarius</name>
    <dbReference type="NCBI Taxonomy" id="280406"/>
    <lineage>
        <taxon>Eukaryota</taxon>
        <taxon>Metazoa</taxon>
        <taxon>Ecdysozoa</taxon>
        <taxon>Arthropoda</taxon>
        <taxon>Chelicerata</taxon>
        <taxon>Arachnida</taxon>
        <taxon>Araneae</taxon>
        <taxon>Araneomorphae</taxon>
        <taxon>Entelegynae</taxon>
        <taxon>Araneoidea</taxon>
        <taxon>Araneidae</taxon>
        <taxon>Larinioides</taxon>
    </lineage>
</organism>
<proteinExistence type="predicted"/>
<reference evidence="1 2" key="1">
    <citation type="submission" date="2024-04" db="EMBL/GenBank/DDBJ databases">
        <authorList>
            <person name="Rising A."/>
            <person name="Reimegard J."/>
            <person name="Sonavane S."/>
            <person name="Akerstrom W."/>
            <person name="Nylinder S."/>
            <person name="Hedman E."/>
            <person name="Kallberg Y."/>
        </authorList>
    </citation>
    <scope>NUCLEOTIDE SEQUENCE [LARGE SCALE GENOMIC DNA]</scope>
</reference>
<dbReference type="AlphaFoldDB" id="A0AAV2ATU1"/>
<accession>A0AAV2ATU1</accession>
<evidence type="ECO:0000313" key="2">
    <source>
        <dbReference type="Proteomes" id="UP001497382"/>
    </source>
</evidence>
<name>A0AAV2ATU1_9ARAC</name>
<comment type="caution">
    <text evidence="1">The sequence shown here is derived from an EMBL/GenBank/DDBJ whole genome shotgun (WGS) entry which is preliminary data.</text>
</comment>
<protein>
    <submittedName>
        <fullName evidence="1">Uncharacterized protein</fullName>
    </submittedName>
</protein>
<dbReference type="Proteomes" id="UP001497382">
    <property type="component" value="Unassembled WGS sequence"/>
</dbReference>